<dbReference type="PANTHER" id="PTHR43681:SF1">
    <property type="entry name" value="SARCALUMENIN"/>
    <property type="match status" value="1"/>
</dbReference>
<reference evidence="3 4" key="1">
    <citation type="submission" date="2020-08" db="EMBL/GenBank/DDBJ databases">
        <title>Genomic Encyclopedia of Type Strains, Phase IV (KMG-IV): sequencing the most valuable type-strain genomes for metagenomic binning, comparative biology and taxonomic classification.</title>
        <authorList>
            <person name="Goeker M."/>
        </authorList>
    </citation>
    <scope>NUCLEOTIDE SEQUENCE [LARGE SCALE GENOMIC DNA]</scope>
    <source>
        <strain evidence="3 4">DSM 23211</strain>
    </source>
</reference>
<proteinExistence type="predicted"/>
<feature type="domain" description="Dynamin N-terminal" evidence="2">
    <location>
        <begin position="48"/>
        <end position="205"/>
    </location>
</feature>
<keyword evidence="4" id="KW-1185">Reference proteome</keyword>
<keyword evidence="1" id="KW-1133">Transmembrane helix</keyword>
<accession>A0A7X0DA40</accession>
<dbReference type="Gene3D" id="3.40.50.300">
    <property type="entry name" value="P-loop containing nucleotide triphosphate hydrolases"/>
    <property type="match status" value="1"/>
</dbReference>
<dbReference type="InterPro" id="IPR027417">
    <property type="entry name" value="P-loop_NTPase"/>
</dbReference>
<sequence length="594" mass="68502">MNYEQKKAELLQHASSLLEKIKKEMPSSQQLEALSDLIDDIRQDYYTIVVVGEFKHGKSTFVNTLLSENVMPVDVTPTTALIHAAFFSNTPEIHVVKRDGEVEIKHLSHDVLQNYTASYHGDGDNEIKYLKIFLPSPFLEKRVVLVDTPGLNDLNQHRSEITHRFIPRADVIIFMLDMTAPLKKSEQEFLEKNALKHVKDRILYVANFMDRIDEEEIEDVVDLIKRRIENITGQENPLVFPISAQEALEGKLYGNEELLHYSGMIDLEQQIKRTIEHGSRSEEKLSHFTNRLKHILDLICAEIDLIQQAAQQSLDVLKNEVQKIESWFGQRENWEMQIKQYLYEREEEIQYLVKKSVAAFEEKVKADIKHKITYFHGSDIKTFVESHLPSVLHSHFTNWIDQYSDYIYTLLHKLEMELSKGLTEAFKQTVQINVPLLKKINYEANLSLTAVHTENASVKAGLLVGGASTIALLMGASFVVPIIGAAGFPLIYRKIADKQLEQIKPELLFHIDQSITSLFDDFDQHMSGFISQAIKDIKDFTLEEFYRLLQYTEKIIQEQITNKQEATSSALAQQDALEQLKQEIQDYPYHLLQK</sequence>
<organism evidence="3 4">
    <name type="scientific">Anoxybacillus tengchongensis</name>
    <dbReference type="NCBI Taxonomy" id="576944"/>
    <lineage>
        <taxon>Bacteria</taxon>
        <taxon>Bacillati</taxon>
        <taxon>Bacillota</taxon>
        <taxon>Bacilli</taxon>
        <taxon>Bacillales</taxon>
        <taxon>Anoxybacillaceae</taxon>
        <taxon>Anoxybacillus</taxon>
    </lineage>
</organism>
<dbReference type="Proteomes" id="UP000523528">
    <property type="component" value="Unassembled WGS sequence"/>
</dbReference>
<evidence type="ECO:0000313" key="4">
    <source>
        <dbReference type="Proteomes" id="UP000523528"/>
    </source>
</evidence>
<dbReference type="EMBL" id="JACHES010000009">
    <property type="protein sequence ID" value="MBB6177318.1"/>
    <property type="molecule type" value="Genomic_DNA"/>
</dbReference>
<comment type="caution">
    <text evidence="3">The sequence shown here is derived from an EMBL/GenBank/DDBJ whole genome shotgun (WGS) entry which is preliminary data.</text>
</comment>
<protein>
    <submittedName>
        <fullName evidence="3">Small GTP-binding protein</fullName>
    </submittedName>
</protein>
<dbReference type="PANTHER" id="PTHR43681">
    <property type="entry name" value="TRANSMEMBRANE GTPASE FZO"/>
    <property type="match status" value="1"/>
</dbReference>
<evidence type="ECO:0000259" key="2">
    <source>
        <dbReference type="Pfam" id="PF00350"/>
    </source>
</evidence>
<dbReference type="SUPFAM" id="SSF52540">
    <property type="entry name" value="P-loop containing nucleoside triphosphate hydrolases"/>
    <property type="match status" value="1"/>
</dbReference>
<evidence type="ECO:0000313" key="3">
    <source>
        <dbReference type="EMBL" id="MBB6177318.1"/>
    </source>
</evidence>
<feature type="transmembrane region" description="Helical" evidence="1">
    <location>
        <begin position="470"/>
        <end position="492"/>
    </location>
</feature>
<keyword evidence="1" id="KW-0812">Transmembrane</keyword>
<dbReference type="CDD" id="cd09912">
    <property type="entry name" value="DLP_2"/>
    <property type="match status" value="1"/>
</dbReference>
<evidence type="ECO:0000256" key="1">
    <source>
        <dbReference type="SAM" id="Phobius"/>
    </source>
</evidence>
<gene>
    <name evidence="3" type="ORF">HNQ82_002151</name>
</gene>
<keyword evidence="1" id="KW-0472">Membrane</keyword>
<dbReference type="AlphaFoldDB" id="A0A7X0DA40"/>
<dbReference type="InterPro" id="IPR051943">
    <property type="entry name" value="TRAFAC_Dynamin-like_GTPase"/>
</dbReference>
<dbReference type="RefSeq" id="WP_183249442.1">
    <property type="nucleotide sequence ID" value="NZ_JACHES010000009.1"/>
</dbReference>
<dbReference type="InterPro" id="IPR045063">
    <property type="entry name" value="Dynamin_N"/>
</dbReference>
<name>A0A7X0DA40_9BACL</name>
<dbReference type="Pfam" id="PF00350">
    <property type="entry name" value="Dynamin_N"/>
    <property type="match status" value="1"/>
</dbReference>